<sequence length="189" mass="21100">MPLRDHCEGGHCSAVSLSLALPVPWERSSDTTSNTIRARGNPLVNGRPFRVRGNRRAWPAFTQACASTTTDTLPRGGRRGRGRREEGKRRRRHGSAQNQRSRANPRSPHRPQDFPSTRSFRPLEAPQHSSLNDIKSLSLRLAFVSTLSSEGRPAWLENSSPDSQCSVCVCVCRGQTTGRQRHIKYSVCK</sequence>
<keyword evidence="3" id="KW-1185">Reference proteome</keyword>
<accession>A0AAD7W8F2</accession>
<organism evidence="2 3">
    <name type="scientific">Aldrovandia affinis</name>
    <dbReference type="NCBI Taxonomy" id="143900"/>
    <lineage>
        <taxon>Eukaryota</taxon>
        <taxon>Metazoa</taxon>
        <taxon>Chordata</taxon>
        <taxon>Craniata</taxon>
        <taxon>Vertebrata</taxon>
        <taxon>Euteleostomi</taxon>
        <taxon>Actinopterygii</taxon>
        <taxon>Neopterygii</taxon>
        <taxon>Teleostei</taxon>
        <taxon>Notacanthiformes</taxon>
        <taxon>Halosauridae</taxon>
        <taxon>Aldrovandia</taxon>
    </lineage>
</organism>
<evidence type="ECO:0000256" key="1">
    <source>
        <dbReference type="SAM" id="MobiDB-lite"/>
    </source>
</evidence>
<proteinExistence type="predicted"/>
<feature type="compositionally biased region" description="Polar residues" evidence="1">
    <location>
        <begin position="95"/>
        <end position="104"/>
    </location>
</feature>
<protein>
    <submittedName>
        <fullName evidence="2">Uncharacterized protein</fullName>
    </submittedName>
</protein>
<dbReference type="AlphaFoldDB" id="A0AAD7W8F2"/>
<evidence type="ECO:0000313" key="2">
    <source>
        <dbReference type="EMBL" id="KAJ8387270.1"/>
    </source>
</evidence>
<comment type="caution">
    <text evidence="2">The sequence shown here is derived from an EMBL/GenBank/DDBJ whole genome shotgun (WGS) entry which is preliminary data.</text>
</comment>
<dbReference type="EMBL" id="JAINUG010000214">
    <property type="protein sequence ID" value="KAJ8387270.1"/>
    <property type="molecule type" value="Genomic_DNA"/>
</dbReference>
<evidence type="ECO:0000313" key="3">
    <source>
        <dbReference type="Proteomes" id="UP001221898"/>
    </source>
</evidence>
<feature type="region of interest" description="Disordered" evidence="1">
    <location>
        <begin position="60"/>
        <end position="129"/>
    </location>
</feature>
<name>A0AAD7W8F2_9TELE</name>
<dbReference type="Proteomes" id="UP001221898">
    <property type="component" value="Unassembled WGS sequence"/>
</dbReference>
<gene>
    <name evidence="2" type="ORF">AAFF_G00158930</name>
</gene>
<reference evidence="2" key="1">
    <citation type="journal article" date="2023" name="Science">
        <title>Genome structures resolve the early diversification of teleost fishes.</title>
        <authorList>
            <person name="Parey E."/>
            <person name="Louis A."/>
            <person name="Montfort J."/>
            <person name="Bouchez O."/>
            <person name="Roques C."/>
            <person name="Iampietro C."/>
            <person name="Lluch J."/>
            <person name="Castinel A."/>
            <person name="Donnadieu C."/>
            <person name="Desvignes T."/>
            <person name="Floi Bucao C."/>
            <person name="Jouanno E."/>
            <person name="Wen M."/>
            <person name="Mejri S."/>
            <person name="Dirks R."/>
            <person name="Jansen H."/>
            <person name="Henkel C."/>
            <person name="Chen W.J."/>
            <person name="Zahm M."/>
            <person name="Cabau C."/>
            <person name="Klopp C."/>
            <person name="Thompson A.W."/>
            <person name="Robinson-Rechavi M."/>
            <person name="Braasch I."/>
            <person name="Lecointre G."/>
            <person name="Bobe J."/>
            <person name="Postlethwait J.H."/>
            <person name="Berthelot C."/>
            <person name="Roest Crollius H."/>
            <person name="Guiguen Y."/>
        </authorList>
    </citation>
    <scope>NUCLEOTIDE SEQUENCE</scope>
    <source>
        <strain evidence="2">NC1722</strain>
    </source>
</reference>